<dbReference type="Proteomes" id="UP000238137">
    <property type="component" value="Unassembled WGS sequence"/>
</dbReference>
<dbReference type="PANTHER" id="PTHR30290">
    <property type="entry name" value="PERIPLASMIC BINDING COMPONENT OF ABC TRANSPORTER"/>
    <property type="match status" value="1"/>
</dbReference>
<dbReference type="EMBL" id="PXNQ02000002">
    <property type="protein sequence ID" value="RNF35669.1"/>
    <property type="molecule type" value="Genomic_DNA"/>
</dbReference>
<dbReference type="InterPro" id="IPR000914">
    <property type="entry name" value="SBP_5_dom"/>
</dbReference>
<dbReference type="Pfam" id="PF00496">
    <property type="entry name" value="SBP_bac_5"/>
    <property type="match status" value="1"/>
</dbReference>
<dbReference type="InterPro" id="IPR030678">
    <property type="entry name" value="Peptide/Ni-bd"/>
</dbReference>
<gene>
    <name evidence="7" type="ORF">A7A09_004525</name>
</gene>
<keyword evidence="5" id="KW-0175">Coiled coil</keyword>
<dbReference type="PIRSF" id="PIRSF002741">
    <property type="entry name" value="MppA"/>
    <property type="match status" value="1"/>
</dbReference>
<accession>A0A422R0E6</accession>
<evidence type="ECO:0000256" key="3">
    <source>
        <dbReference type="ARBA" id="ARBA00022448"/>
    </source>
</evidence>
<reference evidence="7" key="1">
    <citation type="submission" date="2018-05" db="EMBL/GenBank/DDBJ databases">
        <title>Reclassification of Methylarcula marina and Methylarcula terricola as Paracoccus methylarcula sp.nov., comb.nov. and Paracoccus terricola comb.nov.</title>
        <authorList>
            <person name="Shmareva M.N."/>
            <person name="Doronina N.V."/>
            <person name="Vasilenko O.V."/>
            <person name="Tarlachkov S.V."/>
            <person name="Trotsenko Y.A."/>
        </authorList>
    </citation>
    <scope>NUCLEOTIDE SEQUENCE [LARGE SCALE GENOMIC DNA]</scope>
    <source>
        <strain evidence="7">VKM B-2159</strain>
    </source>
</reference>
<protein>
    <submittedName>
        <fullName evidence="7">ABC transporter substrate-binding protein</fullName>
    </submittedName>
</protein>
<comment type="similarity">
    <text evidence="2">Belongs to the bacterial solute-binding protein 5 family.</text>
</comment>
<dbReference type="RefSeq" id="WP_106690273.1">
    <property type="nucleotide sequence ID" value="NZ_PXNQ02000002.1"/>
</dbReference>
<comment type="caution">
    <text evidence="7">The sequence shown here is derived from an EMBL/GenBank/DDBJ whole genome shotgun (WGS) entry which is preliminary data.</text>
</comment>
<evidence type="ECO:0000313" key="8">
    <source>
        <dbReference type="Proteomes" id="UP000238137"/>
    </source>
</evidence>
<dbReference type="OrthoDB" id="9803988at2"/>
<dbReference type="GO" id="GO:0030288">
    <property type="term" value="C:outer membrane-bounded periplasmic space"/>
    <property type="evidence" value="ECO:0007669"/>
    <property type="project" value="UniProtKB-ARBA"/>
</dbReference>
<dbReference type="CDD" id="cd08498">
    <property type="entry name" value="PBP2_NikA_DppA_OppA_like_2"/>
    <property type="match status" value="1"/>
</dbReference>
<dbReference type="Gene3D" id="3.90.76.10">
    <property type="entry name" value="Dipeptide-binding Protein, Domain 1"/>
    <property type="match status" value="1"/>
</dbReference>
<dbReference type="SUPFAM" id="SSF53850">
    <property type="entry name" value="Periplasmic binding protein-like II"/>
    <property type="match status" value="1"/>
</dbReference>
<dbReference type="InterPro" id="IPR039424">
    <property type="entry name" value="SBP_5"/>
</dbReference>
<dbReference type="GO" id="GO:0043190">
    <property type="term" value="C:ATP-binding cassette (ABC) transporter complex"/>
    <property type="evidence" value="ECO:0007669"/>
    <property type="project" value="InterPro"/>
</dbReference>
<dbReference type="GO" id="GO:1904680">
    <property type="term" value="F:peptide transmembrane transporter activity"/>
    <property type="evidence" value="ECO:0007669"/>
    <property type="project" value="TreeGrafter"/>
</dbReference>
<keyword evidence="4" id="KW-0732">Signal</keyword>
<dbReference type="Gene3D" id="3.10.105.10">
    <property type="entry name" value="Dipeptide-binding Protein, Domain 3"/>
    <property type="match status" value="1"/>
</dbReference>
<evidence type="ECO:0000256" key="4">
    <source>
        <dbReference type="ARBA" id="ARBA00022729"/>
    </source>
</evidence>
<name>A0A422R0E6_9RHOB</name>
<evidence type="ECO:0000256" key="1">
    <source>
        <dbReference type="ARBA" id="ARBA00004418"/>
    </source>
</evidence>
<dbReference type="GO" id="GO:0015833">
    <property type="term" value="P:peptide transport"/>
    <property type="evidence" value="ECO:0007669"/>
    <property type="project" value="TreeGrafter"/>
</dbReference>
<evidence type="ECO:0000256" key="5">
    <source>
        <dbReference type="SAM" id="Coils"/>
    </source>
</evidence>
<evidence type="ECO:0000256" key="2">
    <source>
        <dbReference type="ARBA" id="ARBA00005695"/>
    </source>
</evidence>
<proteinExistence type="inferred from homology"/>
<dbReference type="AlphaFoldDB" id="A0A422R0E6"/>
<evidence type="ECO:0000313" key="7">
    <source>
        <dbReference type="EMBL" id="RNF35669.1"/>
    </source>
</evidence>
<keyword evidence="3" id="KW-0813">Transport</keyword>
<sequence>MNKAFLGASLAVMISHGGIAMAENVLRWGAARDIYSLDPYSLGSTSNLAFLNHIYEGLVRYTPDFEVEPALAESWELIGPATWRFHLRKGVTFQNGAGFNADDVLASMKRVSDPESPLRGNIPTYVSTTKIDDYTVDIETTSGSSLFLRDMTNIFMFDAGWLKDNDAEAPTSVGAQTENFATYNTNGTGPFMLESRVPDSETVLVVNEGWWDEPKHDLDRIEFTPITSAPTRVAALLSGEIDLTESVPVQDLERVGASPEIEVIQRSDLRTVMLSFNRRETLADGRPNPFNDLRLRQAIDMAVDRELIGKRIMRGKAHIAGTMVAPEIPGYDADLDLPTPYDPDKARALIEEAGLTGTEFTLTCANDETVNEESMCQAVVSMLTRVGLAPRLDIGPRAVQSPKRSSGKADMFITSWANEPTLDAYSLLVQVLSSADEAQGVANYGDWSYPEIDELTTQISVETDEARRLELEREALRIAKDEVVLVPLYQQPMAWATGDGISEVTIRADNKPRHWLTRMGE</sequence>
<dbReference type="PANTHER" id="PTHR30290:SF9">
    <property type="entry name" value="OLIGOPEPTIDE-BINDING PROTEIN APPA"/>
    <property type="match status" value="1"/>
</dbReference>
<comment type="subcellular location">
    <subcellularLocation>
        <location evidence="1">Periplasm</location>
    </subcellularLocation>
</comment>
<dbReference type="Gene3D" id="3.40.190.10">
    <property type="entry name" value="Periplasmic binding protein-like II"/>
    <property type="match status" value="1"/>
</dbReference>
<evidence type="ECO:0000259" key="6">
    <source>
        <dbReference type="Pfam" id="PF00496"/>
    </source>
</evidence>
<organism evidence="7 8">
    <name type="scientific">Paracoccus methylarcula</name>
    <dbReference type="NCBI Taxonomy" id="72022"/>
    <lineage>
        <taxon>Bacteria</taxon>
        <taxon>Pseudomonadati</taxon>
        <taxon>Pseudomonadota</taxon>
        <taxon>Alphaproteobacteria</taxon>
        <taxon>Rhodobacterales</taxon>
        <taxon>Paracoccaceae</taxon>
        <taxon>Paracoccus</taxon>
    </lineage>
</organism>
<feature type="coiled-coil region" evidence="5">
    <location>
        <begin position="452"/>
        <end position="479"/>
    </location>
</feature>
<keyword evidence="8" id="KW-1185">Reference proteome</keyword>
<feature type="domain" description="Solute-binding protein family 5" evidence="6">
    <location>
        <begin position="66"/>
        <end position="436"/>
    </location>
</feature>